<evidence type="ECO:0000256" key="6">
    <source>
        <dbReference type="ARBA" id="ARBA00022989"/>
    </source>
</evidence>
<dbReference type="PROSITE" id="PS50853">
    <property type="entry name" value="FN3"/>
    <property type="match status" value="1"/>
</dbReference>
<dbReference type="Pfam" id="PF21177">
    <property type="entry name" value="LIF-R_Ig-like"/>
    <property type="match status" value="1"/>
</dbReference>
<dbReference type="InterPro" id="IPR036116">
    <property type="entry name" value="FN3_sf"/>
</dbReference>
<keyword evidence="4 11" id="KW-0732">Signal</keyword>
<dbReference type="InterPro" id="IPR013783">
    <property type="entry name" value="Ig-like_fold"/>
</dbReference>
<keyword evidence="7 10" id="KW-0472">Membrane</keyword>
<dbReference type="PANTHER" id="PTHR48423">
    <property type="entry name" value="INTERLEUKIN-27 RECEPTOR SUBUNIT ALPHA"/>
    <property type="match status" value="1"/>
</dbReference>
<keyword evidence="5" id="KW-0677">Repeat</keyword>
<dbReference type="GO" id="GO:0005886">
    <property type="term" value="C:plasma membrane"/>
    <property type="evidence" value="ECO:0007669"/>
    <property type="project" value="UniProtKB-ARBA"/>
</dbReference>
<evidence type="ECO:0000256" key="5">
    <source>
        <dbReference type="ARBA" id="ARBA00022737"/>
    </source>
</evidence>
<dbReference type="Gene3D" id="2.60.40.10">
    <property type="entry name" value="Immunoglobulins"/>
    <property type="match status" value="7"/>
</dbReference>
<reference evidence="14" key="2">
    <citation type="submission" date="2025-08" db="UniProtKB">
        <authorList>
            <consortium name="RefSeq"/>
        </authorList>
    </citation>
    <scope>IDENTIFICATION</scope>
    <source>
        <tissue evidence="14">Blood</tissue>
    </source>
</reference>
<accession>A0A9F7R5F3</accession>
<dbReference type="CTD" id="9180"/>
<dbReference type="GeneID" id="108255633"/>
<keyword evidence="9" id="KW-0325">Glycoprotein</keyword>
<dbReference type="Pfam" id="PF00041">
    <property type="entry name" value="fn3"/>
    <property type="match status" value="1"/>
</dbReference>
<evidence type="ECO:0000256" key="7">
    <source>
        <dbReference type="ARBA" id="ARBA00023136"/>
    </source>
</evidence>
<evidence type="ECO:0000259" key="12">
    <source>
        <dbReference type="PROSITE" id="PS50853"/>
    </source>
</evidence>
<dbReference type="RefSeq" id="XP_053530443.1">
    <property type="nucleotide sequence ID" value="XM_053674468.1"/>
</dbReference>
<dbReference type="CDD" id="cd00063">
    <property type="entry name" value="FN3"/>
    <property type="match status" value="1"/>
</dbReference>
<dbReference type="OrthoDB" id="6382334at2759"/>
<dbReference type="InterPro" id="IPR052672">
    <property type="entry name" value="Type1_Cytokine_Rcpt_Type2"/>
</dbReference>
<evidence type="ECO:0000256" key="9">
    <source>
        <dbReference type="ARBA" id="ARBA00023180"/>
    </source>
</evidence>
<organism evidence="13 14">
    <name type="scientific">Ictalurus punctatus</name>
    <name type="common">Channel catfish</name>
    <name type="synonym">Silurus punctatus</name>
    <dbReference type="NCBI Taxonomy" id="7998"/>
    <lineage>
        <taxon>Eukaryota</taxon>
        <taxon>Metazoa</taxon>
        <taxon>Chordata</taxon>
        <taxon>Craniata</taxon>
        <taxon>Vertebrata</taxon>
        <taxon>Euteleostomi</taxon>
        <taxon>Actinopterygii</taxon>
        <taxon>Neopterygii</taxon>
        <taxon>Teleostei</taxon>
        <taxon>Ostariophysi</taxon>
        <taxon>Siluriformes</taxon>
        <taxon>Ictaluridae</taxon>
        <taxon>Ictalurus</taxon>
    </lineage>
</organism>
<dbReference type="KEGG" id="ipu:108255633"/>
<name>A0A9F7R5F3_ICTPU</name>
<evidence type="ECO:0000256" key="3">
    <source>
        <dbReference type="ARBA" id="ARBA00022692"/>
    </source>
</evidence>
<dbReference type="SMART" id="SM00060">
    <property type="entry name" value="FN3"/>
    <property type="match status" value="2"/>
</dbReference>
<proteinExistence type="inferred from homology"/>
<evidence type="ECO:0000313" key="14">
    <source>
        <dbReference type="RefSeq" id="XP_053530443.1"/>
    </source>
</evidence>
<comment type="subcellular location">
    <subcellularLocation>
        <location evidence="1">Membrane</location>
        <topology evidence="1">Single-pass type I membrane protein</topology>
    </subcellularLocation>
</comment>
<evidence type="ECO:0000256" key="8">
    <source>
        <dbReference type="ARBA" id="ARBA00023170"/>
    </source>
</evidence>
<dbReference type="InterPro" id="IPR048497">
    <property type="entry name" value="LIF-R-like_Ig-like"/>
</dbReference>
<sequence>MFALWSVNLLFLVSAETTNTLDLMSGSSESAPLRVQVCVKSSWSLQVRWTEHQNHTNSAQTYQVQIGQSEHLNIVAQTNVSKEAGVRFVSWVWTSALPLQCADHSVRIRRVPGSGDRTVSGSWTDWTTHYGQQNVSSNRSRLFPTQEVLREGSSVFFCCIPPDGARVTALRFSNTPYPLINISHRVRAIRVLGLNVTKIGVNLICRDDSGNKRAVLNYVTFPPEKPKNLSCETRNLKNIVCSWTPGREPNLSSVRRRRYTLHILNSDGVMFPCDKRSSSCEFPVLPDLIFYNISVVVKNSLGEERESYAFNITHRVFPVLEDMAVIPAALDAEVYWTLDGNFTGLQLTCQITMEPKNTTTELQCIGEECMRNLSVCVQQLQPSSQYSTRGRCAVQHNSWSSWSTTHTFSTEPLVTLDVWRRMEEENHRSGRIRVLWRTLSSSSHSTIEAYEVCVQQQNESRVCVKVTETQADVTVGDGVCDVSVRALTHTGLSLPSSITLPVLNTDPTLKQKRIVGNADGFLLIWSELSSATCGYTLEWCMMGHLGPCDLQWRKLSANQTSLFLSANELRAGCRYTFNIYSCHSSGYQTHERHIGYLKEQKPLQAPDVHLSPSVSSHSITLEWSFDEENPTHPGFITGYTLTVHTEPDNTHGVYSVDDPHCKSVTVEGLSESQRYTLRLAACTKAGCGTESVFTVTTLPKYYMLVLKVVTPLLLLIGCCCCLWSYRNTVRGIVVDVFIFPKHHNMKMMELDDDVYKVSKEIGALALEECESCDVEIMEQEAPMRSFFDPDSDNEELMTATNLTYLLCSNTPEHAKHCGSSSSVYIISTSTH</sequence>
<feature type="signal peptide" evidence="11">
    <location>
        <begin position="1"/>
        <end position="15"/>
    </location>
</feature>
<keyword evidence="6 10" id="KW-1133">Transmembrane helix</keyword>
<evidence type="ECO:0000256" key="1">
    <source>
        <dbReference type="ARBA" id="ARBA00004479"/>
    </source>
</evidence>
<reference evidence="13" key="1">
    <citation type="journal article" date="2016" name="Nat. Commun.">
        <title>The channel catfish genome sequence provides insights into the evolution of scale formation in teleosts.</title>
        <authorList>
            <person name="Liu Z."/>
            <person name="Liu S."/>
            <person name="Yao J."/>
            <person name="Bao L."/>
            <person name="Zhang J."/>
            <person name="Li Y."/>
            <person name="Jiang C."/>
            <person name="Sun L."/>
            <person name="Wang R."/>
            <person name="Zhang Y."/>
            <person name="Zhou T."/>
            <person name="Zeng Q."/>
            <person name="Fu Q."/>
            <person name="Gao S."/>
            <person name="Li N."/>
            <person name="Koren S."/>
            <person name="Jiang Y."/>
            <person name="Zimin A."/>
            <person name="Xu P."/>
            <person name="Phillippy A.M."/>
            <person name="Geng X."/>
            <person name="Song L."/>
            <person name="Sun F."/>
            <person name="Li C."/>
            <person name="Wang X."/>
            <person name="Chen A."/>
            <person name="Jin Y."/>
            <person name="Yuan Z."/>
            <person name="Yang Y."/>
            <person name="Tan S."/>
            <person name="Peatman E."/>
            <person name="Lu J."/>
            <person name="Qin Z."/>
            <person name="Dunham R."/>
            <person name="Li Z."/>
            <person name="Sonstegard T."/>
            <person name="Feng J."/>
            <person name="Danzmann R.G."/>
            <person name="Schroeder S."/>
            <person name="Scheffler B."/>
            <person name="Duke M.V."/>
            <person name="Ballard L."/>
            <person name="Kucuktas H."/>
            <person name="Kaltenboeck L."/>
            <person name="Liu H."/>
            <person name="Armbruster J."/>
            <person name="Xie Y."/>
            <person name="Kirby M.L."/>
            <person name="Tian Y."/>
            <person name="Flanagan M.E."/>
            <person name="Mu W."/>
            <person name="Waldbieser G.C."/>
        </authorList>
    </citation>
    <scope>NUCLEOTIDE SEQUENCE [LARGE SCALE GENOMIC DNA]</scope>
    <source>
        <strain evidence="13">SDA103</strain>
    </source>
</reference>
<dbReference type="AlphaFoldDB" id="A0A9F7R5F3"/>
<keyword evidence="3 10" id="KW-0812">Transmembrane</keyword>
<dbReference type="Proteomes" id="UP000221080">
    <property type="component" value="Chromosome 22"/>
</dbReference>
<feature type="domain" description="Fibronectin type-III" evidence="12">
    <location>
        <begin position="602"/>
        <end position="701"/>
    </location>
</feature>
<evidence type="ECO:0000313" key="13">
    <source>
        <dbReference type="Proteomes" id="UP000221080"/>
    </source>
</evidence>
<dbReference type="SUPFAM" id="SSF49265">
    <property type="entry name" value="Fibronectin type III"/>
    <property type="match status" value="3"/>
</dbReference>
<dbReference type="Pfam" id="PF17971">
    <property type="entry name" value="LIFR_D2"/>
    <property type="match status" value="1"/>
</dbReference>
<dbReference type="PANTHER" id="PTHR48423:SF2">
    <property type="entry name" value="INTERLEUKIN-12 RECEPTOR SUBUNIT BETA-2"/>
    <property type="match status" value="1"/>
</dbReference>
<keyword evidence="13" id="KW-1185">Reference proteome</keyword>
<dbReference type="Pfam" id="PF25552">
    <property type="entry name" value="LIFR_D4"/>
    <property type="match status" value="1"/>
</dbReference>
<gene>
    <name evidence="14" type="primary">osmr</name>
</gene>
<comment type="similarity">
    <text evidence="2">Belongs to the type I cytokine receptor family. Type 2 subfamily.</text>
</comment>
<protein>
    <submittedName>
        <fullName evidence="14">Leukemia inhibitory factor receptor isoform X1</fullName>
    </submittedName>
</protein>
<evidence type="ECO:0000256" key="2">
    <source>
        <dbReference type="ARBA" id="ARBA00008921"/>
    </source>
</evidence>
<feature type="chain" id="PRO_5039912007" evidence="11">
    <location>
        <begin position="16"/>
        <end position="831"/>
    </location>
</feature>
<dbReference type="InterPro" id="IPR040817">
    <property type="entry name" value="LIFR_D2"/>
</dbReference>
<keyword evidence="8 14" id="KW-0675">Receptor</keyword>
<evidence type="ECO:0000256" key="10">
    <source>
        <dbReference type="SAM" id="Phobius"/>
    </source>
</evidence>
<feature type="transmembrane region" description="Helical" evidence="10">
    <location>
        <begin position="701"/>
        <end position="725"/>
    </location>
</feature>
<evidence type="ECO:0000256" key="4">
    <source>
        <dbReference type="ARBA" id="ARBA00022729"/>
    </source>
</evidence>
<evidence type="ECO:0000256" key="11">
    <source>
        <dbReference type="SAM" id="SignalP"/>
    </source>
</evidence>
<dbReference type="InterPro" id="IPR003961">
    <property type="entry name" value="FN3_dom"/>
</dbReference>